<evidence type="ECO:0000313" key="2">
    <source>
        <dbReference type="EMBL" id="KAF2453204.1"/>
    </source>
</evidence>
<dbReference type="AlphaFoldDB" id="A0A6A6NP65"/>
<reference evidence="2" key="1">
    <citation type="journal article" date="2020" name="Stud. Mycol.">
        <title>101 Dothideomycetes genomes: a test case for predicting lifestyles and emergence of pathogens.</title>
        <authorList>
            <person name="Haridas S."/>
            <person name="Albert R."/>
            <person name="Binder M."/>
            <person name="Bloem J."/>
            <person name="Labutti K."/>
            <person name="Salamov A."/>
            <person name="Andreopoulos B."/>
            <person name="Baker S."/>
            <person name="Barry K."/>
            <person name="Bills G."/>
            <person name="Bluhm B."/>
            <person name="Cannon C."/>
            <person name="Castanera R."/>
            <person name="Culley D."/>
            <person name="Daum C."/>
            <person name="Ezra D."/>
            <person name="Gonzalez J."/>
            <person name="Henrissat B."/>
            <person name="Kuo A."/>
            <person name="Liang C."/>
            <person name="Lipzen A."/>
            <person name="Lutzoni F."/>
            <person name="Magnuson J."/>
            <person name="Mondo S."/>
            <person name="Nolan M."/>
            <person name="Ohm R."/>
            <person name="Pangilinan J."/>
            <person name="Park H.-J."/>
            <person name="Ramirez L."/>
            <person name="Alfaro M."/>
            <person name="Sun H."/>
            <person name="Tritt A."/>
            <person name="Yoshinaga Y."/>
            <person name="Zwiers L.-H."/>
            <person name="Turgeon B."/>
            <person name="Goodwin S."/>
            <person name="Spatafora J."/>
            <person name="Crous P."/>
            <person name="Grigoriev I."/>
        </authorList>
    </citation>
    <scope>NUCLEOTIDE SEQUENCE</scope>
    <source>
        <strain evidence="2">ATCC 16933</strain>
    </source>
</reference>
<accession>A0A6A6NP65</accession>
<gene>
    <name evidence="2" type="ORF">BDY21DRAFT_356812</name>
</gene>
<evidence type="ECO:0000313" key="3">
    <source>
        <dbReference type="Proteomes" id="UP000799766"/>
    </source>
</evidence>
<protein>
    <submittedName>
        <fullName evidence="2">Uncharacterized protein</fullName>
    </submittedName>
</protein>
<name>A0A6A6NP65_9PEZI</name>
<organism evidence="2 3">
    <name type="scientific">Lineolata rhizophorae</name>
    <dbReference type="NCBI Taxonomy" id="578093"/>
    <lineage>
        <taxon>Eukaryota</taxon>
        <taxon>Fungi</taxon>
        <taxon>Dikarya</taxon>
        <taxon>Ascomycota</taxon>
        <taxon>Pezizomycotina</taxon>
        <taxon>Dothideomycetes</taxon>
        <taxon>Dothideomycetes incertae sedis</taxon>
        <taxon>Lineolatales</taxon>
        <taxon>Lineolataceae</taxon>
        <taxon>Lineolata</taxon>
    </lineage>
</organism>
<dbReference type="Proteomes" id="UP000799766">
    <property type="component" value="Unassembled WGS sequence"/>
</dbReference>
<feature type="region of interest" description="Disordered" evidence="1">
    <location>
        <begin position="179"/>
        <end position="205"/>
    </location>
</feature>
<dbReference type="EMBL" id="MU001699">
    <property type="protein sequence ID" value="KAF2453204.1"/>
    <property type="molecule type" value="Genomic_DNA"/>
</dbReference>
<evidence type="ECO:0000256" key="1">
    <source>
        <dbReference type="SAM" id="MobiDB-lite"/>
    </source>
</evidence>
<proteinExistence type="predicted"/>
<keyword evidence="3" id="KW-1185">Reference proteome</keyword>
<sequence length="205" mass="22271">MSGWGKGKRRGRSALARVLCKRAVEQRVEISLGLLACSGHLRARPRTRAGTELAICTSVVYPVVCTALAASPQAGGRTGPDKRRKFYESIRPAWWLAPGRYICTYVGMYVCMCLGSAQIHPTSSFRASRLPTLNCTEQSHPNCLARRRAALFPPLRCSVLRAWRPMALLARPQVTRPLGTHASRVEGGGGGEPPRARPHAASLGT</sequence>